<evidence type="ECO:0000256" key="1">
    <source>
        <dbReference type="SAM" id="MobiDB-lite"/>
    </source>
</evidence>
<dbReference type="Proteomes" id="UP000249619">
    <property type="component" value="Unassembled WGS sequence"/>
</dbReference>
<feature type="region of interest" description="Disordered" evidence="1">
    <location>
        <begin position="1"/>
        <end position="20"/>
    </location>
</feature>
<protein>
    <submittedName>
        <fullName evidence="2">Uncharacterized protein</fullName>
    </submittedName>
</protein>
<evidence type="ECO:0000313" key="3">
    <source>
        <dbReference type="Proteomes" id="UP000249619"/>
    </source>
</evidence>
<proteinExistence type="predicted"/>
<accession>A0A364NDF1</accession>
<comment type="caution">
    <text evidence="2">The sequence shown here is derived from an EMBL/GenBank/DDBJ whole genome shotgun (WGS) entry which is preliminary data.</text>
</comment>
<reference evidence="3" key="1">
    <citation type="submission" date="2018-05" db="EMBL/GenBank/DDBJ databases">
        <title>Draft genome sequence of Stemphylium lycopersici strain CIDEFI 213.</title>
        <authorList>
            <person name="Medina R."/>
            <person name="Franco M.E.E."/>
            <person name="Lucentini C.G."/>
            <person name="Saparrat M.C.N."/>
            <person name="Balatti P.A."/>
        </authorList>
    </citation>
    <scope>NUCLEOTIDE SEQUENCE [LARGE SCALE GENOMIC DNA]</scope>
    <source>
        <strain evidence="3">CIDEFI 213</strain>
    </source>
</reference>
<dbReference type="EMBL" id="QGDH01000014">
    <property type="protein sequence ID" value="RAR15163.1"/>
    <property type="molecule type" value="Genomic_DNA"/>
</dbReference>
<gene>
    <name evidence="2" type="ORF">DDE83_001400</name>
</gene>
<name>A0A364NDF1_STELY</name>
<organism evidence="2 3">
    <name type="scientific">Stemphylium lycopersici</name>
    <name type="common">Tomato gray leaf spot disease fungus</name>
    <name type="synonym">Thyrospora lycopersici</name>
    <dbReference type="NCBI Taxonomy" id="183478"/>
    <lineage>
        <taxon>Eukaryota</taxon>
        <taxon>Fungi</taxon>
        <taxon>Dikarya</taxon>
        <taxon>Ascomycota</taxon>
        <taxon>Pezizomycotina</taxon>
        <taxon>Dothideomycetes</taxon>
        <taxon>Pleosporomycetidae</taxon>
        <taxon>Pleosporales</taxon>
        <taxon>Pleosporineae</taxon>
        <taxon>Pleosporaceae</taxon>
        <taxon>Stemphylium</taxon>
    </lineage>
</organism>
<keyword evidence="3" id="KW-1185">Reference proteome</keyword>
<sequence length="202" mass="21876">MAGSNTWNPPMTYRPGHDRPLGATPNLLEQYADESVITYWRAFKGKLPNHNHDAEIQTAVNISNAIDLLDNNPDLMDQVIWGATHPDDCHPGVRTIAENAPLVDLLLIRQFKKHGGIVLPPLAAARKMQDNHEIVAGQEKAQGNTWLAGNRSMVKYPNWREWKAAQPPPGFAAADAPLGAGRGAAARGRGGYRGRGGCGGGY</sequence>
<evidence type="ECO:0000313" key="2">
    <source>
        <dbReference type="EMBL" id="RAR15163.1"/>
    </source>
</evidence>
<dbReference type="AlphaFoldDB" id="A0A364NDF1"/>